<keyword evidence="3 6" id="KW-0812">Transmembrane</keyword>
<dbReference type="STRING" id="5643.A0A060S9P8"/>
<evidence type="ECO:0000256" key="4">
    <source>
        <dbReference type="ARBA" id="ARBA00022989"/>
    </source>
</evidence>
<name>A0A060S9P8_PYCCI</name>
<comment type="caution">
    <text evidence="7">The sequence shown here is derived from an EMBL/GenBank/DDBJ whole genome shotgun (WGS) entry which is preliminary data.</text>
</comment>
<feature type="transmembrane region" description="Helical" evidence="6">
    <location>
        <begin position="113"/>
        <end position="132"/>
    </location>
</feature>
<dbReference type="GO" id="GO:0022857">
    <property type="term" value="F:transmembrane transporter activity"/>
    <property type="evidence" value="ECO:0007669"/>
    <property type="project" value="TreeGrafter"/>
</dbReference>
<comment type="subcellular location">
    <subcellularLocation>
        <location evidence="1">Membrane</location>
        <topology evidence="1">Multi-pass membrane protein</topology>
    </subcellularLocation>
</comment>
<keyword evidence="4 6" id="KW-1133">Transmembrane helix</keyword>
<dbReference type="PANTHER" id="PTHR23502:SF132">
    <property type="entry name" value="POLYAMINE TRANSPORTER 2-RELATED"/>
    <property type="match status" value="1"/>
</dbReference>
<evidence type="ECO:0000256" key="5">
    <source>
        <dbReference type="ARBA" id="ARBA00023136"/>
    </source>
</evidence>
<dbReference type="EMBL" id="CCBP010000097">
    <property type="protein sequence ID" value="CDO71075.1"/>
    <property type="molecule type" value="Genomic_DNA"/>
</dbReference>
<accession>A0A060S9P8</accession>
<dbReference type="Gene3D" id="1.20.1250.20">
    <property type="entry name" value="MFS general substrate transporter like domains"/>
    <property type="match status" value="1"/>
</dbReference>
<feature type="non-terminal residue" evidence="7">
    <location>
        <position position="1"/>
    </location>
</feature>
<dbReference type="InterPro" id="IPR036259">
    <property type="entry name" value="MFS_trans_sf"/>
</dbReference>
<keyword evidence="5 6" id="KW-0472">Membrane</keyword>
<dbReference type="SUPFAM" id="SSF103473">
    <property type="entry name" value="MFS general substrate transporter"/>
    <property type="match status" value="1"/>
</dbReference>
<keyword evidence="8" id="KW-1185">Reference proteome</keyword>
<evidence type="ECO:0008006" key="9">
    <source>
        <dbReference type="Google" id="ProtNLM"/>
    </source>
</evidence>
<evidence type="ECO:0000256" key="6">
    <source>
        <dbReference type="SAM" id="Phobius"/>
    </source>
</evidence>
<keyword evidence="2" id="KW-0813">Transport</keyword>
<protein>
    <recommendedName>
        <fullName evidence="9">Major facilitator superfamily (MFS) profile domain-containing protein</fullName>
    </recommendedName>
</protein>
<dbReference type="GO" id="GO:0005886">
    <property type="term" value="C:plasma membrane"/>
    <property type="evidence" value="ECO:0007669"/>
    <property type="project" value="TreeGrafter"/>
</dbReference>
<feature type="transmembrane region" description="Helical" evidence="6">
    <location>
        <begin position="89"/>
        <end position="106"/>
    </location>
</feature>
<proteinExistence type="predicted"/>
<dbReference type="PANTHER" id="PTHR23502">
    <property type="entry name" value="MAJOR FACILITATOR SUPERFAMILY"/>
    <property type="match status" value="1"/>
</dbReference>
<feature type="transmembrane region" description="Helical" evidence="6">
    <location>
        <begin position="48"/>
        <end position="69"/>
    </location>
</feature>
<dbReference type="Proteomes" id="UP000029665">
    <property type="component" value="Unassembled WGS sequence"/>
</dbReference>
<dbReference type="OrthoDB" id="9986881at2759"/>
<reference evidence="7" key="1">
    <citation type="submission" date="2014-01" db="EMBL/GenBank/DDBJ databases">
        <title>The genome of the white-rot fungus Pycnoporus cinnabarinus: a basidiomycete model with a versatile arsenal for lignocellulosic biomass breakdown.</title>
        <authorList>
            <person name="Levasseur A."/>
            <person name="Lomascolo A."/>
            <person name="Ruiz-Duenas F.J."/>
            <person name="Uzan E."/>
            <person name="Piumi F."/>
            <person name="Kues U."/>
            <person name="Ram A.F.J."/>
            <person name="Murat C."/>
            <person name="Haon M."/>
            <person name="Benoit I."/>
            <person name="Arfi Y."/>
            <person name="Chevret D."/>
            <person name="Drula E."/>
            <person name="Kwon M.J."/>
            <person name="Gouret P."/>
            <person name="Lesage-Meessen L."/>
            <person name="Lombard V."/>
            <person name="Mariette J."/>
            <person name="Noirot C."/>
            <person name="Park J."/>
            <person name="Patyshakuliyeva A."/>
            <person name="Wieneger R.A.B."/>
            <person name="Wosten H.A.B."/>
            <person name="Martin F."/>
            <person name="Coutinho P.M."/>
            <person name="de Vries R."/>
            <person name="Martinez A.T."/>
            <person name="Klopp C."/>
            <person name="Pontarotti P."/>
            <person name="Henrissat B."/>
            <person name="Record E."/>
        </authorList>
    </citation>
    <scope>NUCLEOTIDE SEQUENCE [LARGE SCALE GENOMIC DNA]</scope>
    <source>
        <strain evidence="7">BRFM137</strain>
    </source>
</reference>
<evidence type="ECO:0000256" key="1">
    <source>
        <dbReference type="ARBA" id="ARBA00004141"/>
    </source>
</evidence>
<feature type="transmembrane region" description="Helical" evidence="6">
    <location>
        <begin position="192"/>
        <end position="213"/>
    </location>
</feature>
<gene>
    <name evidence="7" type="ORF">BN946_scf184844.g79</name>
</gene>
<dbReference type="AlphaFoldDB" id="A0A060S9P8"/>
<dbReference type="HOGENOM" id="CLU_1267461_0_0_1"/>
<sequence>MSVSTRPALVVQLSDNKQDISHVEAEIVVFRPHDPDDPTQWPSRKKQITVALVCIYAFCAVFGSAVYAPGEEKIRERFGVNADVSSTGLTMYVLGFGFAPLISPLTEHLGRKLPYYFSWVLLVVSSALSAFIENIVVVLLCAAACALNTGPGVVADLYAKDLHALGHGEPVHRLFHDAATHYWYHGFKATTMFAFCALSGPCFATLFGFFIAAHTTNA</sequence>
<evidence type="ECO:0000313" key="7">
    <source>
        <dbReference type="EMBL" id="CDO71075.1"/>
    </source>
</evidence>
<organism evidence="7 8">
    <name type="scientific">Pycnoporus cinnabarinus</name>
    <name type="common">Cinnabar-red polypore</name>
    <name type="synonym">Trametes cinnabarina</name>
    <dbReference type="NCBI Taxonomy" id="5643"/>
    <lineage>
        <taxon>Eukaryota</taxon>
        <taxon>Fungi</taxon>
        <taxon>Dikarya</taxon>
        <taxon>Basidiomycota</taxon>
        <taxon>Agaricomycotina</taxon>
        <taxon>Agaricomycetes</taxon>
        <taxon>Polyporales</taxon>
        <taxon>Polyporaceae</taxon>
        <taxon>Trametes</taxon>
    </lineage>
</organism>
<evidence type="ECO:0000256" key="2">
    <source>
        <dbReference type="ARBA" id="ARBA00022448"/>
    </source>
</evidence>
<evidence type="ECO:0000313" key="8">
    <source>
        <dbReference type="Proteomes" id="UP000029665"/>
    </source>
</evidence>
<evidence type="ECO:0000256" key="3">
    <source>
        <dbReference type="ARBA" id="ARBA00022692"/>
    </source>
</evidence>